<dbReference type="GO" id="GO:0003723">
    <property type="term" value="F:RNA binding"/>
    <property type="evidence" value="ECO:0007669"/>
    <property type="project" value="InterPro"/>
</dbReference>
<protein>
    <submittedName>
        <fullName evidence="3">Argonaute</fullName>
    </submittedName>
</protein>
<dbReference type="OrthoDB" id="10252740at2759"/>
<dbReference type="InterPro" id="IPR032472">
    <property type="entry name" value="ArgoL2"/>
</dbReference>
<dbReference type="InterPro" id="IPR036397">
    <property type="entry name" value="RNaseH_sf"/>
</dbReference>
<dbReference type="Proteomes" id="UP000230002">
    <property type="component" value="Unassembled WGS sequence"/>
</dbReference>
<sequence>MLINVDISTAAMYKPGWLIDVALEVLGMTSKGPLSLSACGFPERERIKLQRFLSGVRVNVNIPGQPSAGRRPPRVVKRLTKTGANGFSFIDHNGEDISVAQYFERTHNFRLRFPDIVCIEVGSRAIIPMECCTIPAGQIMRKQMPPDKVKDVVAFATKRPHERLASIRAALGILNYEQSEYIQHFGMHVKTEAESLQARVLDPPTLMYGLGSRPATLTPRGGVWNLMDKRFYRPATIKRWVVVVYEREQRFPRVAAEELVKNFVQQFAALGMKCEEGDPRVLWERPTSISDSLHNAGRKVIEKHHNMGPGPDLIVVVLPESSSDIYHSVKHFGDITKGVATQCLKSSKCHRASRQYFANVCLKINVKVGGINNIPEPRSVPALTDPRNPTLVMGADITHPPPGADGRPSFTSLVGNVDSETAKYVADCRVQTSRQEMIDAIEEMATAHIALYKRYRQGVEKKSPDPKRVIFFRDGVSEGEFQQVLEYELPQLKRALAANDVNAKLTVVVVGKGHHVRFFPKNRQDEDRSGNCPAGTVVDNYITHPTEFDFYLQSHAG</sequence>
<gene>
    <name evidence="3" type="ORF">GSI_14571</name>
</gene>
<dbReference type="STRING" id="1077348.A0A2G8RP39"/>
<feature type="domain" description="PAZ" evidence="1">
    <location>
        <begin position="33"/>
        <end position="136"/>
    </location>
</feature>
<keyword evidence="4" id="KW-1185">Reference proteome</keyword>
<dbReference type="AlphaFoldDB" id="A0A2G8RP39"/>
<dbReference type="Gene3D" id="2.170.260.10">
    <property type="entry name" value="paz domain"/>
    <property type="match status" value="1"/>
</dbReference>
<dbReference type="Pfam" id="PF16487">
    <property type="entry name" value="ArgoMid"/>
    <property type="match status" value="1"/>
</dbReference>
<comment type="caution">
    <text evidence="3">The sequence shown here is derived from an EMBL/GenBank/DDBJ whole genome shotgun (WGS) entry which is preliminary data.</text>
</comment>
<evidence type="ECO:0000313" key="4">
    <source>
        <dbReference type="Proteomes" id="UP000230002"/>
    </source>
</evidence>
<proteinExistence type="predicted"/>
<dbReference type="InterPro" id="IPR003100">
    <property type="entry name" value="PAZ_dom"/>
</dbReference>
<evidence type="ECO:0000259" key="1">
    <source>
        <dbReference type="PROSITE" id="PS50821"/>
    </source>
</evidence>
<dbReference type="EMBL" id="AYKW01000068">
    <property type="protein sequence ID" value="PIL23261.1"/>
    <property type="molecule type" value="Genomic_DNA"/>
</dbReference>
<organism evidence="3 4">
    <name type="scientific">Ganoderma sinense ZZ0214-1</name>
    <dbReference type="NCBI Taxonomy" id="1077348"/>
    <lineage>
        <taxon>Eukaryota</taxon>
        <taxon>Fungi</taxon>
        <taxon>Dikarya</taxon>
        <taxon>Basidiomycota</taxon>
        <taxon>Agaricomycotina</taxon>
        <taxon>Agaricomycetes</taxon>
        <taxon>Polyporales</taxon>
        <taxon>Polyporaceae</taxon>
        <taxon>Ganoderma</taxon>
    </lineage>
</organism>
<reference evidence="3 4" key="1">
    <citation type="journal article" date="2015" name="Sci. Rep.">
        <title>Chromosome-level genome map provides insights into diverse defense mechanisms in the medicinal fungus Ganoderma sinense.</title>
        <authorList>
            <person name="Zhu Y."/>
            <person name="Xu J."/>
            <person name="Sun C."/>
            <person name="Zhou S."/>
            <person name="Xu H."/>
            <person name="Nelson D.R."/>
            <person name="Qian J."/>
            <person name="Song J."/>
            <person name="Luo H."/>
            <person name="Xiang L."/>
            <person name="Li Y."/>
            <person name="Xu Z."/>
            <person name="Ji A."/>
            <person name="Wang L."/>
            <person name="Lu S."/>
            <person name="Hayward A."/>
            <person name="Sun W."/>
            <person name="Li X."/>
            <person name="Schwartz D.C."/>
            <person name="Wang Y."/>
            <person name="Chen S."/>
        </authorList>
    </citation>
    <scope>NUCLEOTIDE SEQUENCE [LARGE SCALE GENOMIC DNA]</scope>
    <source>
        <strain evidence="3 4">ZZ0214-1</strain>
    </source>
</reference>
<evidence type="ECO:0000313" key="3">
    <source>
        <dbReference type="EMBL" id="PIL23261.1"/>
    </source>
</evidence>
<dbReference type="SUPFAM" id="SSF101690">
    <property type="entry name" value="PAZ domain"/>
    <property type="match status" value="1"/>
</dbReference>
<dbReference type="PROSITE" id="PS50822">
    <property type="entry name" value="PIWI"/>
    <property type="match status" value="1"/>
</dbReference>
<dbReference type="Pfam" id="PF16488">
    <property type="entry name" value="ArgoL2"/>
    <property type="match status" value="1"/>
</dbReference>
<dbReference type="CDD" id="cd02846">
    <property type="entry name" value="PAZ_argonaute_like"/>
    <property type="match status" value="1"/>
</dbReference>
<evidence type="ECO:0000259" key="2">
    <source>
        <dbReference type="PROSITE" id="PS50822"/>
    </source>
</evidence>
<feature type="domain" description="Piwi" evidence="2">
    <location>
        <begin position="313"/>
        <end position="557"/>
    </location>
</feature>
<dbReference type="Pfam" id="PF02170">
    <property type="entry name" value="PAZ"/>
    <property type="match status" value="1"/>
</dbReference>
<dbReference type="PANTHER" id="PTHR22891">
    <property type="entry name" value="EUKARYOTIC TRANSLATION INITIATION FACTOR 2C"/>
    <property type="match status" value="1"/>
</dbReference>
<dbReference type="Pfam" id="PF02171">
    <property type="entry name" value="Piwi"/>
    <property type="match status" value="1"/>
</dbReference>
<name>A0A2G8RP39_9APHY</name>
<dbReference type="SMART" id="SM00950">
    <property type="entry name" value="Piwi"/>
    <property type="match status" value="1"/>
</dbReference>
<dbReference type="SUPFAM" id="SSF53098">
    <property type="entry name" value="Ribonuclease H-like"/>
    <property type="match status" value="1"/>
</dbReference>
<dbReference type="Gene3D" id="3.40.50.2300">
    <property type="match status" value="1"/>
</dbReference>
<dbReference type="InterPro" id="IPR012337">
    <property type="entry name" value="RNaseH-like_sf"/>
</dbReference>
<dbReference type="InterPro" id="IPR032473">
    <property type="entry name" value="Argonaute_Mid_dom"/>
</dbReference>
<dbReference type="InterPro" id="IPR036085">
    <property type="entry name" value="PAZ_dom_sf"/>
</dbReference>
<dbReference type="PROSITE" id="PS50821">
    <property type="entry name" value="PAZ"/>
    <property type="match status" value="1"/>
</dbReference>
<accession>A0A2G8RP39</accession>
<dbReference type="Gene3D" id="3.30.420.10">
    <property type="entry name" value="Ribonuclease H-like superfamily/Ribonuclease H"/>
    <property type="match status" value="1"/>
</dbReference>
<dbReference type="InterPro" id="IPR003165">
    <property type="entry name" value="Piwi"/>
</dbReference>